<keyword evidence="2" id="KW-1185">Reference proteome</keyword>
<dbReference type="AlphaFoldDB" id="A0AAN9N6H4"/>
<proteinExistence type="predicted"/>
<gene>
    <name evidence="1" type="ORF">VNO80_09605</name>
</gene>
<evidence type="ECO:0000313" key="1">
    <source>
        <dbReference type="EMBL" id="KAK7367590.1"/>
    </source>
</evidence>
<sequence>MWLPRSLSKNRFVTNKFVCTMLLNWFSENGVVLNCSSENGNQFYFGPQILPLLGVYHSKLPWVNQRVTLSSSESLSVSRPELFGDVGFTKPPHIPDKSFKNLFLHFSRRLKQSRR</sequence>
<evidence type="ECO:0000313" key="2">
    <source>
        <dbReference type="Proteomes" id="UP001374584"/>
    </source>
</evidence>
<organism evidence="1 2">
    <name type="scientific">Phaseolus coccineus</name>
    <name type="common">Scarlet runner bean</name>
    <name type="synonym">Phaseolus multiflorus</name>
    <dbReference type="NCBI Taxonomy" id="3886"/>
    <lineage>
        <taxon>Eukaryota</taxon>
        <taxon>Viridiplantae</taxon>
        <taxon>Streptophyta</taxon>
        <taxon>Embryophyta</taxon>
        <taxon>Tracheophyta</taxon>
        <taxon>Spermatophyta</taxon>
        <taxon>Magnoliopsida</taxon>
        <taxon>eudicotyledons</taxon>
        <taxon>Gunneridae</taxon>
        <taxon>Pentapetalae</taxon>
        <taxon>rosids</taxon>
        <taxon>fabids</taxon>
        <taxon>Fabales</taxon>
        <taxon>Fabaceae</taxon>
        <taxon>Papilionoideae</taxon>
        <taxon>50 kb inversion clade</taxon>
        <taxon>NPAAA clade</taxon>
        <taxon>indigoferoid/millettioid clade</taxon>
        <taxon>Phaseoleae</taxon>
        <taxon>Phaseolus</taxon>
    </lineage>
</organism>
<protein>
    <submittedName>
        <fullName evidence="1">Uncharacterized protein</fullName>
    </submittedName>
</protein>
<reference evidence="1 2" key="1">
    <citation type="submission" date="2024-01" db="EMBL/GenBank/DDBJ databases">
        <title>The genomes of 5 underutilized Papilionoideae crops provide insights into root nodulation and disease resistanc.</title>
        <authorList>
            <person name="Jiang F."/>
        </authorList>
    </citation>
    <scope>NUCLEOTIDE SEQUENCE [LARGE SCALE GENOMIC DNA]</scope>
    <source>
        <strain evidence="1">JINMINGXINNONG_FW02</strain>
        <tissue evidence="1">Leaves</tissue>
    </source>
</reference>
<dbReference type="Proteomes" id="UP001374584">
    <property type="component" value="Unassembled WGS sequence"/>
</dbReference>
<accession>A0AAN9N6H4</accession>
<name>A0AAN9N6H4_PHACN</name>
<comment type="caution">
    <text evidence="1">The sequence shown here is derived from an EMBL/GenBank/DDBJ whole genome shotgun (WGS) entry which is preliminary data.</text>
</comment>
<dbReference type="EMBL" id="JAYMYR010000004">
    <property type="protein sequence ID" value="KAK7367590.1"/>
    <property type="molecule type" value="Genomic_DNA"/>
</dbReference>